<feature type="compositionally biased region" description="Low complexity" evidence="1">
    <location>
        <begin position="1"/>
        <end position="14"/>
    </location>
</feature>
<reference evidence="2" key="1">
    <citation type="submission" date="2016-04" db="EMBL/GenBank/DDBJ databases">
        <authorList>
            <person name="Evans L.H."/>
            <person name="Alamgir A."/>
            <person name="Owens N."/>
            <person name="Weber N.D."/>
            <person name="Virtaneva K."/>
            <person name="Barbian K."/>
            <person name="Babar A."/>
            <person name="Rosenke K."/>
        </authorList>
    </citation>
    <scope>NUCLEOTIDE SEQUENCE [LARGE SCALE GENOMIC DNA]</scope>
    <source>
        <strain evidence="2">CBS 101.48</strain>
    </source>
</reference>
<organism evidence="2">
    <name type="scientific">Absidia glauca</name>
    <name type="common">Pin mould</name>
    <dbReference type="NCBI Taxonomy" id="4829"/>
    <lineage>
        <taxon>Eukaryota</taxon>
        <taxon>Fungi</taxon>
        <taxon>Fungi incertae sedis</taxon>
        <taxon>Mucoromycota</taxon>
        <taxon>Mucoromycotina</taxon>
        <taxon>Mucoromycetes</taxon>
        <taxon>Mucorales</taxon>
        <taxon>Cunninghamellaceae</taxon>
        <taxon>Absidia</taxon>
    </lineage>
</organism>
<evidence type="ECO:0008006" key="4">
    <source>
        <dbReference type="Google" id="ProtNLM"/>
    </source>
</evidence>
<gene>
    <name evidence="2" type="primary">ABSGL_12168.1 scaffold 12710</name>
</gene>
<dbReference type="InParanoid" id="A0A168R8G7"/>
<dbReference type="EMBL" id="LT554579">
    <property type="protein sequence ID" value="SAM06280.1"/>
    <property type="molecule type" value="Genomic_DNA"/>
</dbReference>
<feature type="region of interest" description="Disordered" evidence="1">
    <location>
        <begin position="1"/>
        <end position="28"/>
    </location>
</feature>
<dbReference type="PANTHER" id="PTHR45125:SF3">
    <property type="entry name" value="NO-APICAL-MERISTEM-ASSOCIATED CARBOXY-TERMINAL DOMAIN PROTEIN"/>
    <property type="match status" value="1"/>
</dbReference>
<protein>
    <recommendedName>
        <fullName evidence="4">No apical meristem-associated C-terminal domain-containing protein</fullName>
    </recommendedName>
</protein>
<keyword evidence="3" id="KW-1185">Reference proteome</keyword>
<evidence type="ECO:0000313" key="2">
    <source>
        <dbReference type="EMBL" id="SAM06280.1"/>
    </source>
</evidence>
<evidence type="ECO:0000256" key="1">
    <source>
        <dbReference type="SAM" id="MobiDB-lite"/>
    </source>
</evidence>
<sequence>MTSSNTTTPPSTTSDGPVRNKNKNKNWSRMEDEQLCRSYLAVSNDAITGVDQHVTTFWDRVKEHYYVANGGEDPNGRRHQHRSFDSLGGPSFRRLSASTLVAWAIHPPSWPQTGESPLWQKKGGRFLSGRGCQSNERLDQRAMKRTKMIEELVSVTKKNSRIQESAFVWSVMSTDPTTIAVPARRAWVEGYQAQILASKNRYLVEEEEEENADDMDSI</sequence>
<accession>A0A168R8G7</accession>
<proteinExistence type="predicted"/>
<name>A0A168R8G7_ABSGL</name>
<dbReference type="AlphaFoldDB" id="A0A168R8G7"/>
<evidence type="ECO:0000313" key="3">
    <source>
        <dbReference type="Proteomes" id="UP000078561"/>
    </source>
</evidence>
<dbReference type="Proteomes" id="UP000078561">
    <property type="component" value="Unassembled WGS sequence"/>
</dbReference>
<dbReference type="PANTHER" id="PTHR45125">
    <property type="entry name" value="F21J9.4-RELATED"/>
    <property type="match status" value="1"/>
</dbReference>
<dbReference type="OrthoDB" id="2507429at2759"/>